<reference evidence="7" key="2">
    <citation type="submission" date="2021-04" db="EMBL/GenBank/DDBJ databases">
        <authorList>
            <person name="Gilroy R."/>
        </authorList>
    </citation>
    <scope>NUCLEOTIDE SEQUENCE</scope>
    <source>
        <strain evidence="7">ChiHejej3B27-2180</strain>
    </source>
</reference>
<evidence type="ECO:0000256" key="1">
    <source>
        <dbReference type="ARBA" id="ARBA00007061"/>
    </source>
</evidence>
<keyword evidence="7" id="KW-0012">Acyltransferase</keyword>
<dbReference type="SUPFAM" id="SSF53901">
    <property type="entry name" value="Thiolase-like"/>
    <property type="match status" value="2"/>
</dbReference>
<reference evidence="7" key="1">
    <citation type="journal article" date="2021" name="PeerJ">
        <title>Extensive microbial diversity within the chicken gut microbiome revealed by metagenomics and culture.</title>
        <authorList>
            <person name="Gilroy R."/>
            <person name="Ravi A."/>
            <person name="Getino M."/>
            <person name="Pursley I."/>
            <person name="Horton D.L."/>
            <person name="Alikhan N.F."/>
            <person name="Baker D."/>
            <person name="Gharbi K."/>
            <person name="Hall N."/>
            <person name="Watson M."/>
            <person name="Adriaenssens E.M."/>
            <person name="Foster-Nyarko E."/>
            <person name="Jarju S."/>
            <person name="Secka A."/>
            <person name="Antonio M."/>
            <person name="Oren A."/>
            <person name="Chaudhuri R.R."/>
            <person name="La Ragione R."/>
            <person name="Hildebrand F."/>
            <person name="Pallen M.J."/>
        </authorList>
    </citation>
    <scope>NUCLEOTIDE SEQUENCE</scope>
    <source>
        <strain evidence="7">ChiHejej3B27-2180</strain>
    </source>
</reference>
<evidence type="ECO:0000259" key="5">
    <source>
        <dbReference type="Pfam" id="PF01154"/>
    </source>
</evidence>
<feature type="active site" description="Acyl-thioester intermediate" evidence="3">
    <location>
        <position position="111"/>
    </location>
</feature>
<dbReference type="EC" id="2.3.3.10" evidence="7"/>
<dbReference type="Pfam" id="PF08540">
    <property type="entry name" value="HMG_CoA_synt_C"/>
    <property type="match status" value="2"/>
</dbReference>
<comment type="caution">
    <text evidence="7">The sequence shown here is derived from an EMBL/GenBank/DDBJ whole genome shotgun (WGS) entry which is preliminary data.</text>
</comment>
<dbReference type="InterPro" id="IPR013746">
    <property type="entry name" value="HMG_CoA_synt_C_dom"/>
</dbReference>
<dbReference type="InterPro" id="IPR016039">
    <property type="entry name" value="Thiolase-like"/>
</dbReference>
<keyword evidence="2 7" id="KW-0808">Transferase</keyword>
<dbReference type="GO" id="GO:0006084">
    <property type="term" value="P:acetyl-CoA metabolic process"/>
    <property type="evidence" value="ECO:0007669"/>
    <property type="project" value="InterPro"/>
</dbReference>
<dbReference type="CDD" id="cd00827">
    <property type="entry name" value="init_cond_enzymes"/>
    <property type="match status" value="1"/>
</dbReference>
<dbReference type="InterPro" id="IPR013528">
    <property type="entry name" value="HMG_CoA_synth_N"/>
</dbReference>
<protein>
    <submittedName>
        <fullName evidence="7">Hydroxymethylglutaryl-CoA synthase</fullName>
        <ecNumber evidence="7">2.3.3.10</ecNumber>
    </submittedName>
</protein>
<feature type="binding site" evidence="4">
    <location>
        <position position="242"/>
    </location>
    <ligand>
        <name>(3S)-3-hydroxy-3-methylglutaryl-CoA</name>
        <dbReference type="ChEBI" id="CHEBI:43074"/>
    </ligand>
</feature>
<feature type="binding site" evidence="4">
    <location>
        <position position="29"/>
    </location>
    <ligand>
        <name>(3S)-3-hydroxy-3-methylglutaryl-CoA</name>
        <dbReference type="ChEBI" id="CHEBI:43074"/>
    </ligand>
</feature>
<feature type="domain" description="Hydroxymethylglutaryl-coenzyme A synthase N-terminal" evidence="5">
    <location>
        <begin position="3"/>
        <end position="164"/>
    </location>
</feature>
<dbReference type="AlphaFoldDB" id="A0A9D1QPW7"/>
<feature type="domain" description="Hydroxymethylglutaryl-coenzyme A synthase C-terminal" evidence="6">
    <location>
        <begin position="178"/>
        <end position="248"/>
    </location>
</feature>
<feature type="active site" description="Proton donor/acceptor" evidence="3">
    <location>
        <position position="79"/>
    </location>
</feature>
<evidence type="ECO:0000256" key="4">
    <source>
        <dbReference type="PIRSR" id="PIRSR611554-2"/>
    </source>
</evidence>
<proteinExistence type="inferred from homology"/>
<dbReference type="GO" id="GO:0004421">
    <property type="term" value="F:hydroxymethylglutaryl-CoA synthase activity"/>
    <property type="evidence" value="ECO:0007669"/>
    <property type="project" value="UniProtKB-EC"/>
</dbReference>
<dbReference type="Gene3D" id="3.40.47.10">
    <property type="match status" value="2"/>
</dbReference>
<sequence>MKIGIDQLSFATTPYYIDLVELAKARDVDPNKYLIGIGQEKQAVVPPTQDAVTLGAAAAQKLMTPELKERISTVLVATESGVDNSKATAIYIKHLLGLSMFTRVVELKEACYAATAGVMMAKGLVAADPQSVVLVIGTDIARYGLGTPGEVTQGAGAVAMTVAANPRLLELDQVSVAASDDIMDFWRPLYAENAMVDGKYSTQVYINFFLETFERYQQMTGRQLADFAALLFHLPFTKMGKKALDALLGDRDDLDSRRLREALTASQQYSRQVGNLYTGSLYLGLLSYLQNGHAKAGQRLGLFSYGSGAEGEFYSGVLQPGFEKQLNDVSADLGGRQQISISEYEQLFNSQLGLSAEDVTFDTSKDPSPFWLTGQKNHQRQYKANN</sequence>
<evidence type="ECO:0000256" key="2">
    <source>
        <dbReference type="ARBA" id="ARBA00022679"/>
    </source>
</evidence>
<dbReference type="NCBIfam" id="TIGR01835">
    <property type="entry name" value="HMG-CoA-S_prok"/>
    <property type="match status" value="1"/>
</dbReference>
<gene>
    <name evidence="7" type="ORF">H9876_05665</name>
</gene>
<evidence type="ECO:0000313" key="8">
    <source>
        <dbReference type="Proteomes" id="UP000886878"/>
    </source>
</evidence>
<dbReference type="EMBL" id="DXGK01000120">
    <property type="protein sequence ID" value="HIW70833.1"/>
    <property type="molecule type" value="Genomic_DNA"/>
</dbReference>
<dbReference type="PANTHER" id="PTHR43323:SF2">
    <property type="entry name" value="HYDROXYMETHYLGLUTARYL-COA SYNTHASE"/>
    <property type="match status" value="1"/>
</dbReference>
<feature type="binding site" evidence="4">
    <location>
        <position position="275"/>
    </location>
    <ligand>
        <name>(3S)-3-hydroxy-3-methylglutaryl-CoA</name>
        <dbReference type="ChEBI" id="CHEBI:43074"/>
    </ligand>
</feature>
<dbReference type="Pfam" id="PF01154">
    <property type="entry name" value="HMG_CoA_synt_N"/>
    <property type="match status" value="1"/>
</dbReference>
<accession>A0A9D1QPW7</accession>
<evidence type="ECO:0000256" key="3">
    <source>
        <dbReference type="PIRSR" id="PIRSR611554-1"/>
    </source>
</evidence>
<evidence type="ECO:0000313" key="7">
    <source>
        <dbReference type="EMBL" id="HIW70833.1"/>
    </source>
</evidence>
<feature type="active site" description="Proton donor/acceptor" evidence="3">
    <location>
        <position position="233"/>
    </location>
</feature>
<dbReference type="Proteomes" id="UP000886878">
    <property type="component" value="Unassembled WGS sequence"/>
</dbReference>
<feature type="domain" description="Hydroxymethylglutaryl-coenzyme A synthase C-terminal" evidence="6">
    <location>
        <begin position="262"/>
        <end position="349"/>
    </location>
</feature>
<comment type="similarity">
    <text evidence="1">Belongs to the thiolase-like superfamily. HMG-CoA synthase family.</text>
</comment>
<dbReference type="InterPro" id="IPR011554">
    <property type="entry name" value="HMG_CoA_synthase_prok"/>
</dbReference>
<evidence type="ECO:0000259" key="6">
    <source>
        <dbReference type="Pfam" id="PF08540"/>
    </source>
</evidence>
<name>A0A9D1QPW7_9LACO</name>
<feature type="binding site" evidence="4">
    <location>
        <position position="143"/>
    </location>
    <ligand>
        <name>(3S)-3-hydroxy-3-methylglutaryl-CoA</name>
        <dbReference type="ChEBI" id="CHEBI:43074"/>
    </ligand>
</feature>
<dbReference type="PANTHER" id="PTHR43323">
    <property type="entry name" value="3-HYDROXY-3-METHYLGLUTARYL COENZYME A SYNTHASE"/>
    <property type="match status" value="1"/>
</dbReference>
<organism evidence="7 8">
    <name type="scientific">Candidatus Limosilactobacillus merdipullorum</name>
    <dbReference type="NCBI Taxonomy" id="2838653"/>
    <lineage>
        <taxon>Bacteria</taxon>
        <taxon>Bacillati</taxon>
        <taxon>Bacillota</taxon>
        <taxon>Bacilli</taxon>
        <taxon>Lactobacillales</taxon>
        <taxon>Lactobacillaceae</taxon>
        <taxon>Limosilactobacillus</taxon>
    </lineage>
</organism>